<dbReference type="Gene3D" id="3.30.70.100">
    <property type="match status" value="1"/>
</dbReference>
<dbReference type="EMBL" id="SSOC01000001">
    <property type="protein sequence ID" value="THF67314.1"/>
    <property type="molecule type" value="Genomic_DNA"/>
</dbReference>
<organism evidence="2 3">
    <name type="scientific">Pseudothauera nasutitermitis</name>
    <dbReference type="NCBI Taxonomy" id="2565930"/>
    <lineage>
        <taxon>Bacteria</taxon>
        <taxon>Pseudomonadati</taxon>
        <taxon>Pseudomonadota</taxon>
        <taxon>Betaproteobacteria</taxon>
        <taxon>Rhodocyclales</taxon>
        <taxon>Zoogloeaceae</taxon>
        <taxon>Pseudothauera</taxon>
    </lineage>
</organism>
<comment type="caution">
    <text evidence="2">The sequence shown here is derived from an EMBL/GenBank/DDBJ whole genome shotgun (WGS) entry which is preliminary data.</text>
</comment>
<accession>A0A4V3WCI3</accession>
<proteinExistence type="predicted"/>
<feature type="domain" description="ABM" evidence="1">
    <location>
        <begin position="18"/>
        <end position="87"/>
    </location>
</feature>
<dbReference type="GO" id="GO:0004497">
    <property type="term" value="F:monooxygenase activity"/>
    <property type="evidence" value="ECO:0007669"/>
    <property type="project" value="UniProtKB-KW"/>
</dbReference>
<keyword evidence="2" id="KW-0560">Oxidoreductase</keyword>
<dbReference type="Pfam" id="PF03992">
    <property type="entry name" value="ABM"/>
    <property type="match status" value="1"/>
</dbReference>
<name>A0A4V3WCI3_9RHOO</name>
<protein>
    <submittedName>
        <fullName evidence="2">Antibiotic biosynthesis monooxygenase</fullName>
    </submittedName>
</protein>
<keyword evidence="3" id="KW-1185">Reference proteome</keyword>
<dbReference type="AlphaFoldDB" id="A0A4V3WCI3"/>
<dbReference type="OrthoDB" id="9797060at2"/>
<gene>
    <name evidence="2" type="ORF">E6C76_02760</name>
</gene>
<dbReference type="PANTHER" id="PTHR37811">
    <property type="entry name" value="BLL5343 PROTEIN"/>
    <property type="match status" value="1"/>
</dbReference>
<evidence type="ECO:0000259" key="1">
    <source>
        <dbReference type="Pfam" id="PF03992"/>
    </source>
</evidence>
<dbReference type="SUPFAM" id="SSF54909">
    <property type="entry name" value="Dimeric alpha+beta barrel"/>
    <property type="match status" value="1"/>
</dbReference>
<dbReference type="InterPro" id="IPR052936">
    <property type="entry name" value="Jasmonate_Hydroxylase-like"/>
</dbReference>
<sequence>MSTASPFAHTSEPPYYAVIFSSRRTEGDNGYESMAERMVALAAKQPGFLGAESARGVDGFGITVSYWTSPECIAAWKANVEHCAAQEMGKHAWYEHYEIRVAKVERAYGKPSV</sequence>
<evidence type="ECO:0000313" key="3">
    <source>
        <dbReference type="Proteomes" id="UP000308430"/>
    </source>
</evidence>
<dbReference type="PANTHER" id="PTHR37811:SF2">
    <property type="entry name" value="ABM DOMAIN-CONTAINING PROTEIN"/>
    <property type="match status" value="1"/>
</dbReference>
<keyword evidence="2" id="KW-0503">Monooxygenase</keyword>
<dbReference type="RefSeq" id="WP_136346723.1">
    <property type="nucleotide sequence ID" value="NZ_SSOC01000001.1"/>
</dbReference>
<evidence type="ECO:0000313" key="2">
    <source>
        <dbReference type="EMBL" id="THF67314.1"/>
    </source>
</evidence>
<dbReference type="InterPro" id="IPR011008">
    <property type="entry name" value="Dimeric_a/b-barrel"/>
</dbReference>
<reference evidence="2 3" key="1">
    <citation type="submission" date="2019-04" db="EMBL/GenBank/DDBJ databases">
        <title>Azoarcus nasutitermitis sp. nov. isolated from termite nest.</title>
        <authorList>
            <person name="Lin S.-Y."/>
            <person name="Hameed A."/>
            <person name="Hsu Y.-H."/>
            <person name="Young C.-C."/>
        </authorList>
    </citation>
    <scope>NUCLEOTIDE SEQUENCE [LARGE SCALE GENOMIC DNA]</scope>
    <source>
        <strain evidence="2 3">CC-YHH838</strain>
    </source>
</reference>
<dbReference type="InterPro" id="IPR007138">
    <property type="entry name" value="ABM_dom"/>
</dbReference>
<dbReference type="Proteomes" id="UP000308430">
    <property type="component" value="Unassembled WGS sequence"/>
</dbReference>